<keyword evidence="4" id="KW-0963">Cytoplasm</keyword>
<dbReference type="GO" id="GO:0005524">
    <property type="term" value="F:ATP binding"/>
    <property type="evidence" value="ECO:0007669"/>
    <property type="project" value="UniProtKB-KW"/>
</dbReference>
<evidence type="ECO:0000313" key="12">
    <source>
        <dbReference type="Proteomes" id="UP000273898"/>
    </source>
</evidence>
<keyword evidence="6" id="KW-0479">Metal-binding</keyword>
<reference evidence="11 12" key="1">
    <citation type="submission" date="2018-10" db="EMBL/GenBank/DDBJ databases">
        <title>Genomic Encyclopedia of Archaeal and Bacterial Type Strains, Phase II (KMG-II): from individual species to whole genera.</title>
        <authorList>
            <person name="Goeker M."/>
        </authorList>
    </citation>
    <scope>NUCLEOTIDE SEQUENCE [LARGE SCALE GENOMIC DNA]</scope>
    <source>
        <strain evidence="11 12">DSM 19624</strain>
    </source>
</reference>
<name>A0A497XXP8_9SPHI</name>
<dbReference type="SUPFAM" id="SSF52540">
    <property type="entry name" value="P-loop containing nucleoside triphosphate hydrolases"/>
    <property type="match status" value="1"/>
</dbReference>
<keyword evidence="5" id="KW-0819">tRNA processing</keyword>
<comment type="caution">
    <text evidence="11">The sequence shown here is derived from an EMBL/GenBank/DDBJ whole genome shotgun (WGS) entry which is preliminary data.</text>
</comment>
<dbReference type="InterPro" id="IPR027417">
    <property type="entry name" value="P-loop_NTPase"/>
</dbReference>
<dbReference type="GO" id="GO:0046872">
    <property type="term" value="F:metal ion binding"/>
    <property type="evidence" value="ECO:0007669"/>
    <property type="project" value="UniProtKB-KW"/>
</dbReference>
<evidence type="ECO:0000256" key="1">
    <source>
        <dbReference type="ARBA" id="ARBA00004496"/>
    </source>
</evidence>
<dbReference type="GO" id="GO:0005737">
    <property type="term" value="C:cytoplasm"/>
    <property type="evidence" value="ECO:0007669"/>
    <property type="project" value="UniProtKB-SubCell"/>
</dbReference>
<evidence type="ECO:0000256" key="10">
    <source>
        <dbReference type="ARBA" id="ARBA00032441"/>
    </source>
</evidence>
<gene>
    <name evidence="11" type="ORF">BCL90_3644</name>
</gene>
<evidence type="ECO:0000256" key="7">
    <source>
        <dbReference type="ARBA" id="ARBA00022741"/>
    </source>
</evidence>
<evidence type="ECO:0000256" key="6">
    <source>
        <dbReference type="ARBA" id="ARBA00022723"/>
    </source>
</evidence>
<organism evidence="11 12">
    <name type="scientific">Pedobacter alluvionis</name>
    <dbReference type="NCBI Taxonomy" id="475253"/>
    <lineage>
        <taxon>Bacteria</taxon>
        <taxon>Pseudomonadati</taxon>
        <taxon>Bacteroidota</taxon>
        <taxon>Sphingobacteriia</taxon>
        <taxon>Sphingobacteriales</taxon>
        <taxon>Sphingobacteriaceae</taxon>
        <taxon>Pedobacter</taxon>
    </lineage>
</organism>
<dbReference type="InterPro" id="IPR003442">
    <property type="entry name" value="T6A_TsaE"/>
</dbReference>
<evidence type="ECO:0000256" key="4">
    <source>
        <dbReference type="ARBA" id="ARBA00022490"/>
    </source>
</evidence>
<proteinExistence type="inferred from homology"/>
<dbReference type="PANTHER" id="PTHR33540:SF2">
    <property type="entry name" value="TRNA THREONYLCARBAMOYLADENOSINE BIOSYNTHESIS PROTEIN TSAE"/>
    <property type="match status" value="1"/>
</dbReference>
<evidence type="ECO:0000256" key="5">
    <source>
        <dbReference type="ARBA" id="ARBA00022694"/>
    </source>
</evidence>
<keyword evidence="9" id="KW-0460">Magnesium</keyword>
<evidence type="ECO:0000256" key="9">
    <source>
        <dbReference type="ARBA" id="ARBA00022842"/>
    </source>
</evidence>
<dbReference type="Proteomes" id="UP000273898">
    <property type="component" value="Unassembled WGS sequence"/>
</dbReference>
<evidence type="ECO:0000256" key="2">
    <source>
        <dbReference type="ARBA" id="ARBA00007599"/>
    </source>
</evidence>
<keyword evidence="8" id="KW-0067">ATP-binding</keyword>
<keyword evidence="7" id="KW-0547">Nucleotide-binding</keyword>
<evidence type="ECO:0000256" key="3">
    <source>
        <dbReference type="ARBA" id="ARBA00019010"/>
    </source>
</evidence>
<evidence type="ECO:0000256" key="8">
    <source>
        <dbReference type="ARBA" id="ARBA00022840"/>
    </source>
</evidence>
<accession>A0A497XXP8</accession>
<sequence length="148" mass="17248">MYYFCLYFFKMDIEVNSLADLPVVAQQLSNFAGKEKVFIFEGDMGAGKTTFIKNFCKHLGIADVVSSPTYSIVNEYESPNGPVFHFDFYRIKDIREAYDLGYEEYFYGGGVCLIEWPERVEELLPEKLIKVEIKVLDENRRLFRFSKG</sequence>
<comment type="subcellular location">
    <subcellularLocation>
        <location evidence="1">Cytoplasm</location>
    </subcellularLocation>
</comment>
<dbReference type="Pfam" id="PF02367">
    <property type="entry name" value="TsaE"/>
    <property type="match status" value="1"/>
</dbReference>
<dbReference type="AlphaFoldDB" id="A0A497XXP8"/>
<dbReference type="PANTHER" id="PTHR33540">
    <property type="entry name" value="TRNA THREONYLCARBAMOYLADENOSINE BIOSYNTHESIS PROTEIN TSAE"/>
    <property type="match status" value="1"/>
</dbReference>
<dbReference type="NCBIfam" id="TIGR00150">
    <property type="entry name" value="T6A_YjeE"/>
    <property type="match status" value="1"/>
</dbReference>
<dbReference type="GO" id="GO:0002949">
    <property type="term" value="P:tRNA threonylcarbamoyladenosine modification"/>
    <property type="evidence" value="ECO:0007669"/>
    <property type="project" value="InterPro"/>
</dbReference>
<protein>
    <recommendedName>
        <fullName evidence="3">tRNA threonylcarbamoyladenosine biosynthesis protein TsaE</fullName>
    </recommendedName>
    <alternativeName>
        <fullName evidence="10">t(6)A37 threonylcarbamoyladenosine biosynthesis protein TsaE</fullName>
    </alternativeName>
</protein>
<dbReference type="Gene3D" id="3.40.50.300">
    <property type="entry name" value="P-loop containing nucleotide triphosphate hydrolases"/>
    <property type="match status" value="1"/>
</dbReference>
<evidence type="ECO:0000313" key="11">
    <source>
        <dbReference type="EMBL" id="RLJ73487.1"/>
    </source>
</evidence>
<comment type="similarity">
    <text evidence="2">Belongs to the TsaE family.</text>
</comment>
<dbReference type="EMBL" id="RCCK01000013">
    <property type="protein sequence ID" value="RLJ73487.1"/>
    <property type="molecule type" value="Genomic_DNA"/>
</dbReference>